<proteinExistence type="inferred from homology"/>
<dbReference type="Pfam" id="PF00563">
    <property type="entry name" value="EAL"/>
    <property type="match status" value="1"/>
</dbReference>
<comment type="cofactor">
    <cofactor evidence="1">
        <name>Mg(2+)</name>
        <dbReference type="ChEBI" id="CHEBI:18420"/>
    </cofactor>
</comment>
<gene>
    <name evidence="13" type="ORF">C6Y40_07890</name>
</gene>
<feature type="transmembrane region" description="Helical" evidence="9">
    <location>
        <begin position="82"/>
        <end position="106"/>
    </location>
</feature>
<dbReference type="SMART" id="SM00267">
    <property type="entry name" value="GGDEF"/>
    <property type="match status" value="1"/>
</dbReference>
<dbReference type="PROSITE" id="PS01219">
    <property type="entry name" value="AMMONIUM_TRANSP"/>
    <property type="match status" value="1"/>
</dbReference>
<evidence type="ECO:0000256" key="8">
    <source>
        <dbReference type="ARBA" id="ARBA00023177"/>
    </source>
</evidence>
<dbReference type="InterPro" id="IPR000160">
    <property type="entry name" value="GGDEF_dom"/>
</dbReference>
<dbReference type="Proteomes" id="UP000238949">
    <property type="component" value="Unassembled WGS sequence"/>
</dbReference>
<dbReference type="Pfam" id="PF00990">
    <property type="entry name" value="GGDEF"/>
    <property type="match status" value="1"/>
</dbReference>
<dbReference type="Gene3D" id="3.30.450.20">
    <property type="entry name" value="PAS domain"/>
    <property type="match status" value="1"/>
</dbReference>
<dbReference type="NCBIfam" id="TIGR00836">
    <property type="entry name" value="amt"/>
    <property type="match status" value="1"/>
</dbReference>
<evidence type="ECO:0000313" key="14">
    <source>
        <dbReference type="Proteomes" id="UP000238949"/>
    </source>
</evidence>
<dbReference type="CDD" id="cd01949">
    <property type="entry name" value="GGDEF"/>
    <property type="match status" value="1"/>
</dbReference>
<accession>A0A2S9VCV0</accession>
<dbReference type="PROSITE" id="PS50887">
    <property type="entry name" value="GGDEF"/>
    <property type="match status" value="1"/>
</dbReference>
<dbReference type="GO" id="GO:0008519">
    <property type="term" value="F:ammonium channel activity"/>
    <property type="evidence" value="ECO:0007669"/>
    <property type="project" value="InterPro"/>
</dbReference>
<comment type="caution">
    <text evidence="13">The sequence shown here is derived from an EMBL/GenBank/DDBJ whole genome shotgun (WGS) entry which is preliminary data.</text>
</comment>
<feature type="transmembrane region" description="Helical" evidence="9">
    <location>
        <begin position="154"/>
        <end position="176"/>
    </location>
</feature>
<evidence type="ECO:0000256" key="1">
    <source>
        <dbReference type="ARBA" id="ARBA00001946"/>
    </source>
</evidence>
<dbReference type="Pfam" id="PF00989">
    <property type="entry name" value="PAS"/>
    <property type="match status" value="1"/>
</dbReference>
<evidence type="ECO:0000256" key="3">
    <source>
        <dbReference type="ARBA" id="ARBA00005887"/>
    </source>
</evidence>
<keyword evidence="7 9" id="KW-0472">Membrane</keyword>
<feature type="transmembrane region" description="Helical" evidence="9">
    <location>
        <begin position="347"/>
        <end position="367"/>
    </location>
</feature>
<evidence type="ECO:0000256" key="7">
    <source>
        <dbReference type="ARBA" id="ARBA00023136"/>
    </source>
</evidence>
<dbReference type="PANTHER" id="PTHR44757">
    <property type="entry name" value="DIGUANYLATE CYCLASE DGCP"/>
    <property type="match status" value="1"/>
</dbReference>
<sequence length="1018" mass="113170">MDTGWLLFAAILVFCMQAGFLCLETGKVRSKNSINVAAKNLSDFIVSSILFWMFGFAIMFGQSSMGYFGTSEFLFGATHTPWQYSFFLFQLMFCGTTATLVSGAVAERMSYRGYLLITIVLCTLIYPFVGHWAWSSLYSAQNPGWLESLGFFDFAGSTVVHSVGGWVSLAAIIVLGARAGRFDDKYTFPAGSNLPLSVLGTLLIWLGWFGFNGGSTLTLNEQVPVILVNTCLAAAFGGLSASTLFVSRHRFLDVSIMLNGVIAGLVAITASANVVEPASAALIGIIAGLVMYGGERLMLKMRLDDALGVVPAHLFAGIWGTLAVAFFHQSIAMFSDAFWAQLTSQLIGITVVGLFSFTLAWLALNLINRFIPLRVSAEQEYLGMNVTEHNATTELLDLLNSMHIQERQANFNQRVPEEPFTEVGQIARQYNRVIERVQYEMTQRDSLLSDFKSSEKRKSAILNSSMDSIVTINLEGNIIEFNPAAERTFGCLQAKVINRNFIELFILEKDRPSVTESLKSKFVASSGLLINRRNTLILRRSTSDTFPAEITITGTTFGSSISNEFTLHIRDVTRQRRLQEKLRELAYSDPLTGLYNRTYFLDALQIALRNIHQDSDSVAVFFLDLDRFKKINDTLGHKAGDELLTEVAARLINVTRERDTICRWGGDEFVIMMTGNHDETTVVTSATKILQVMREAVNLGGRDLKIPTSIGISITSDANCQPMTLIQQADIAMYNAKQAGRDNFKIFELTMARDASDQFNFEQTLRQAIQSAQQFVMFYQPKVNQHRELVGLEALVRLELSPGKFTSPAEFIPVAEESGQIIALEELILRLVFEQLASWHNIYPLTPRVSINLSGIHLLSDTFLPFLNQCMEEFAIPGAWIEFEVTESVFLNDIERCIQVLQVLQGMEIAISIDDFGTGYSSLNYLKNLPVDVLKIDRSFVVECASQKEDAKICSTIIELASTLGLSTIAEGVETQAQFEFLAAHGCVHFQGYHFYRPLSVSRIDELLAAALAVPETH</sequence>
<dbReference type="SMART" id="SM00052">
    <property type="entry name" value="EAL"/>
    <property type="match status" value="1"/>
</dbReference>
<reference evidence="14" key="1">
    <citation type="journal article" date="2020" name="Int. J. Syst. Evol. Microbiol.">
        <title>Alteromonas alba sp. nov., a marine bacterium isolated from the seawater of the West Pacific Ocean.</title>
        <authorList>
            <person name="Sun C."/>
            <person name="Wu Y.-H."/>
            <person name="Xamxidin M."/>
            <person name="Cheng H."/>
            <person name="Xu X.-W."/>
        </authorList>
    </citation>
    <scope>NUCLEOTIDE SEQUENCE [LARGE SCALE GENOMIC DNA]</scope>
    <source>
        <strain evidence="14">190</strain>
    </source>
</reference>
<dbReference type="InterPro" id="IPR043128">
    <property type="entry name" value="Rev_trsase/Diguanyl_cyclase"/>
</dbReference>
<evidence type="ECO:0000256" key="6">
    <source>
        <dbReference type="ARBA" id="ARBA00022989"/>
    </source>
</evidence>
<feature type="domain" description="EAL" evidence="11">
    <location>
        <begin position="758"/>
        <end position="1012"/>
    </location>
</feature>
<keyword evidence="8" id="KW-0924">Ammonia transport</keyword>
<dbReference type="Gene3D" id="3.30.70.270">
    <property type="match status" value="1"/>
</dbReference>
<dbReference type="Gene3D" id="1.10.3430.10">
    <property type="entry name" value="Ammonium transporter AmtB like domains"/>
    <property type="match status" value="1"/>
</dbReference>
<evidence type="ECO:0000259" key="10">
    <source>
        <dbReference type="PROSITE" id="PS50112"/>
    </source>
</evidence>
<dbReference type="Gene3D" id="3.20.20.450">
    <property type="entry name" value="EAL domain"/>
    <property type="match status" value="1"/>
</dbReference>
<comment type="similarity">
    <text evidence="3">Belongs to the ammonia transporter channel (TC 1.A.11.2) family.</text>
</comment>
<dbReference type="InterPro" id="IPR024041">
    <property type="entry name" value="NH4_transpt_AmtB-like_dom"/>
</dbReference>
<comment type="subcellular location">
    <subcellularLocation>
        <location evidence="2">Membrane</location>
        <topology evidence="2">Multi-pass membrane protein</topology>
    </subcellularLocation>
</comment>
<evidence type="ECO:0000313" key="13">
    <source>
        <dbReference type="EMBL" id="PRO74125.1"/>
    </source>
</evidence>
<evidence type="ECO:0000256" key="4">
    <source>
        <dbReference type="ARBA" id="ARBA00022448"/>
    </source>
</evidence>
<feature type="transmembrane region" description="Helical" evidence="9">
    <location>
        <begin position="254"/>
        <end position="272"/>
    </location>
</feature>
<evidence type="ECO:0000259" key="12">
    <source>
        <dbReference type="PROSITE" id="PS50887"/>
    </source>
</evidence>
<evidence type="ECO:0000256" key="9">
    <source>
        <dbReference type="SAM" id="Phobius"/>
    </source>
</evidence>
<dbReference type="SUPFAM" id="SSF111352">
    <property type="entry name" value="Ammonium transporter"/>
    <property type="match status" value="1"/>
</dbReference>
<feature type="transmembrane region" description="Helical" evidence="9">
    <location>
        <begin position="188"/>
        <end position="211"/>
    </location>
</feature>
<dbReference type="PROSITE" id="PS50883">
    <property type="entry name" value="EAL"/>
    <property type="match status" value="1"/>
</dbReference>
<dbReference type="FunFam" id="3.30.70.270:FF:000001">
    <property type="entry name" value="Diguanylate cyclase domain protein"/>
    <property type="match status" value="1"/>
</dbReference>
<dbReference type="EMBL" id="PVNP01000065">
    <property type="protein sequence ID" value="PRO74125.1"/>
    <property type="molecule type" value="Genomic_DNA"/>
</dbReference>
<feature type="domain" description="GGDEF" evidence="12">
    <location>
        <begin position="616"/>
        <end position="749"/>
    </location>
</feature>
<dbReference type="InterPro" id="IPR052155">
    <property type="entry name" value="Biofilm_reg_signaling"/>
</dbReference>
<evidence type="ECO:0000256" key="2">
    <source>
        <dbReference type="ARBA" id="ARBA00004141"/>
    </source>
</evidence>
<feature type="transmembrane region" description="Helical" evidence="9">
    <location>
        <begin position="113"/>
        <end position="134"/>
    </location>
</feature>
<keyword evidence="6 9" id="KW-1133">Transmembrane helix</keyword>
<dbReference type="InterPro" id="IPR001633">
    <property type="entry name" value="EAL_dom"/>
</dbReference>
<dbReference type="InterPro" id="IPR018047">
    <property type="entry name" value="Ammonium_transpt_CS"/>
</dbReference>
<dbReference type="InterPro" id="IPR029020">
    <property type="entry name" value="Ammonium/urea_transptr"/>
</dbReference>
<keyword evidence="5 9" id="KW-0812">Transmembrane</keyword>
<dbReference type="NCBIfam" id="TIGR00229">
    <property type="entry name" value="sensory_box"/>
    <property type="match status" value="1"/>
</dbReference>
<dbReference type="CDD" id="cd00130">
    <property type="entry name" value="PAS"/>
    <property type="match status" value="1"/>
</dbReference>
<feature type="transmembrane region" description="Helical" evidence="9">
    <location>
        <begin position="223"/>
        <end position="247"/>
    </location>
</feature>
<dbReference type="GO" id="GO:0003824">
    <property type="term" value="F:catalytic activity"/>
    <property type="evidence" value="ECO:0007669"/>
    <property type="project" value="UniProtKB-ARBA"/>
</dbReference>
<dbReference type="SUPFAM" id="SSF141868">
    <property type="entry name" value="EAL domain-like"/>
    <property type="match status" value="1"/>
</dbReference>
<dbReference type="SUPFAM" id="SSF55073">
    <property type="entry name" value="Nucleotide cyclase"/>
    <property type="match status" value="1"/>
</dbReference>
<dbReference type="OrthoDB" id="9816034at2"/>
<dbReference type="InterPro" id="IPR013767">
    <property type="entry name" value="PAS_fold"/>
</dbReference>
<dbReference type="InterPro" id="IPR001905">
    <property type="entry name" value="Ammonium_transpt"/>
</dbReference>
<dbReference type="InterPro" id="IPR035965">
    <property type="entry name" value="PAS-like_dom_sf"/>
</dbReference>
<dbReference type="GO" id="GO:0016020">
    <property type="term" value="C:membrane"/>
    <property type="evidence" value="ECO:0007669"/>
    <property type="project" value="UniProtKB-SubCell"/>
</dbReference>
<feature type="transmembrane region" description="Helical" evidence="9">
    <location>
        <begin position="44"/>
        <end position="62"/>
    </location>
</feature>
<dbReference type="NCBIfam" id="TIGR00254">
    <property type="entry name" value="GGDEF"/>
    <property type="match status" value="1"/>
</dbReference>
<feature type="transmembrane region" description="Helical" evidence="9">
    <location>
        <begin position="6"/>
        <end position="23"/>
    </location>
</feature>
<feature type="transmembrane region" description="Helical" evidence="9">
    <location>
        <begin position="306"/>
        <end position="327"/>
    </location>
</feature>
<name>A0A2S9VCV0_9ALTE</name>
<dbReference type="CDD" id="cd01948">
    <property type="entry name" value="EAL"/>
    <property type="match status" value="1"/>
</dbReference>
<evidence type="ECO:0000256" key="5">
    <source>
        <dbReference type="ARBA" id="ARBA00022692"/>
    </source>
</evidence>
<dbReference type="SMART" id="SM00091">
    <property type="entry name" value="PAS"/>
    <property type="match status" value="1"/>
</dbReference>
<dbReference type="InterPro" id="IPR000014">
    <property type="entry name" value="PAS"/>
</dbReference>
<dbReference type="PROSITE" id="PS50112">
    <property type="entry name" value="PAS"/>
    <property type="match status" value="1"/>
</dbReference>
<dbReference type="AlphaFoldDB" id="A0A2S9VCV0"/>
<dbReference type="GO" id="GO:0006355">
    <property type="term" value="P:regulation of DNA-templated transcription"/>
    <property type="evidence" value="ECO:0007669"/>
    <property type="project" value="InterPro"/>
</dbReference>
<protein>
    <submittedName>
        <fullName evidence="13">Diguanylate cyclase</fullName>
    </submittedName>
</protein>
<dbReference type="Pfam" id="PF00909">
    <property type="entry name" value="Ammonium_transp"/>
    <property type="match status" value="1"/>
</dbReference>
<dbReference type="InterPro" id="IPR035919">
    <property type="entry name" value="EAL_sf"/>
</dbReference>
<evidence type="ECO:0000259" key="11">
    <source>
        <dbReference type="PROSITE" id="PS50883"/>
    </source>
</evidence>
<feature type="domain" description="PAS" evidence="10">
    <location>
        <begin position="454"/>
        <end position="525"/>
    </location>
</feature>
<dbReference type="SUPFAM" id="SSF55785">
    <property type="entry name" value="PYP-like sensor domain (PAS domain)"/>
    <property type="match status" value="1"/>
</dbReference>
<dbReference type="InterPro" id="IPR029787">
    <property type="entry name" value="Nucleotide_cyclase"/>
</dbReference>
<dbReference type="PANTHER" id="PTHR44757:SF2">
    <property type="entry name" value="BIOFILM ARCHITECTURE MAINTENANCE PROTEIN MBAA"/>
    <property type="match status" value="1"/>
</dbReference>
<keyword evidence="14" id="KW-1185">Reference proteome</keyword>
<keyword evidence="4" id="KW-0813">Transport</keyword>
<organism evidence="13 14">
    <name type="scientific">Alteromonas alba</name>
    <dbReference type="NCBI Taxonomy" id="2079529"/>
    <lineage>
        <taxon>Bacteria</taxon>
        <taxon>Pseudomonadati</taxon>
        <taxon>Pseudomonadota</taxon>
        <taxon>Gammaproteobacteria</taxon>
        <taxon>Alteromonadales</taxon>
        <taxon>Alteromonadaceae</taxon>
        <taxon>Alteromonas/Salinimonas group</taxon>
        <taxon>Alteromonas</taxon>
    </lineage>
</organism>
<dbReference type="RefSeq" id="WP_105934125.1">
    <property type="nucleotide sequence ID" value="NZ_PVNP01000065.1"/>
</dbReference>